<dbReference type="AlphaFoldDB" id="A0A1W1WWT6"/>
<protein>
    <submittedName>
        <fullName evidence="3">Initiator Replication protein</fullName>
    </submittedName>
</protein>
<dbReference type="GO" id="GO:0003887">
    <property type="term" value="F:DNA-directed DNA polymerase activity"/>
    <property type="evidence" value="ECO:0007669"/>
    <property type="project" value="InterPro"/>
</dbReference>
<feature type="domain" description="Initiator Rep protein WH1" evidence="2">
    <location>
        <begin position="11"/>
        <end position="156"/>
    </location>
</feature>
<accession>A0A1W1WWT6</accession>
<dbReference type="EMBL" id="FWWZ01000002">
    <property type="protein sequence ID" value="SMC10193.1"/>
    <property type="molecule type" value="Genomic_DNA"/>
</dbReference>
<reference evidence="4" key="1">
    <citation type="submission" date="2017-04" db="EMBL/GenBank/DDBJ databases">
        <authorList>
            <person name="Varghese N."/>
            <person name="Submissions S."/>
        </authorList>
    </citation>
    <scope>NUCLEOTIDE SEQUENCE [LARGE SCALE GENOMIC DNA]</scope>
    <source>
        <strain evidence="4">DSM 16512</strain>
    </source>
</reference>
<gene>
    <name evidence="3" type="ORF">SAMN05660197_2035</name>
</gene>
<evidence type="ECO:0000256" key="1">
    <source>
        <dbReference type="ARBA" id="ARBA00038283"/>
    </source>
</evidence>
<evidence type="ECO:0000259" key="2">
    <source>
        <dbReference type="Pfam" id="PF01051"/>
    </source>
</evidence>
<dbReference type="GO" id="GO:0006270">
    <property type="term" value="P:DNA replication initiation"/>
    <property type="evidence" value="ECO:0007669"/>
    <property type="project" value="InterPro"/>
</dbReference>
<dbReference type="STRING" id="1069081.SAMN05660197_2035"/>
<name>A0A1W1WWT6_9BACT</name>
<dbReference type="RefSeq" id="WP_084276648.1">
    <property type="nucleotide sequence ID" value="NZ_AP026672.1"/>
</dbReference>
<keyword evidence="4" id="KW-1185">Reference proteome</keyword>
<organism evidence="3 4">
    <name type="scientific">Nitratiruptor tergarcus DSM 16512</name>
    <dbReference type="NCBI Taxonomy" id="1069081"/>
    <lineage>
        <taxon>Bacteria</taxon>
        <taxon>Pseudomonadati</taxon>
        <taxon>Campylobacterota</taxon>
        <taxon>Epsilonproteobacteria</taxon>
        <taxon>Nautiliales</taxon>
        <taxon>Nitratiruptoraceae</taxon>
        <taxon>Nitratiruptor</taxon>
    </lineage>
</organism>
<comment type="similarity">
    <text evidence="1">Belongs to the initiator RepB protein family.</text>
</comment>
<evidence type="ECO:0000313" key="4">
    <source>
        <dbReference type="Proteomes" id="UP000192602"/>
    </source>
</evidence>
<dbReference type="Pfam" id="PF01051">
    <property type="entry name" value="Rep3_N"/>
    <property type="match status" value="1"/>
</dbReference>
<evidence type="ECO:0000313" key="3">
    <source>
        <dbReference type="EMBL" id="SMC10193.1"/>
    </source>
</evidence>
<proteinExistence type="inferred from homology"/>
<dbReference type="Proteomes" id="UP000192602">
    <property type="component" value="Unassembled WGS sequence"/>
</dbReference>
<sequence>MAIEKIKLPAIKKHNSLTDGYIPKSSKQVLPDKLLNALYYKYEREGNKFVMSLSELKQLLGLRSDGNVERIYEAIGILRHPVAVKDFTYKGKKAKWASVSFLKEAVRWVEKENFIEFEISDMMIEVLKQKVGYTELDLDICSKFKTKYGLKIYEMYKRYHRIKNDDKNLAIIKKDLDELNKKFGSEYKTPSGLLRGIRRGLKEIKKITGEDISCFYDKKKKFFVFFWKIPTRYPKLRIPYKRIDELIEWYLEHQKEAIDIKNIQKYRESLKKSILEDEFDGLDILYRGMMMYKYNILNIEKYYDEITGKYKDFNNYQPKTSLFD</sequence>
<dbReference type="InterPro" id="IPR000525">
    <property type="entry name" value="Initiator_Rep_WH1"/>
</dbReference>